<accession>A0A3B4G2C6</accession>
<name>A0A3B4G2C6_9CICH</name>
<evidence type="ECO:0000313" key="1">
    <source>
        <dbReference type="Ensembl" id="ENSPNYP00000016239.1"/>
    </source>
</evidence>
<dbReference type="Ensembl" id="ENSPNYT00000016646.1">
    <property type="protein sequence ID" value="ENSPNYP00000016239.1"/>
    <property type="gene ID" value="ENSPNYG00000012296.1"/>
</dbReference>
<protein>
    <submittedName>
        <fullName evidence="1">Uncharacterized protein</fullName>
    </submittedName>
</protein>
<sequence>DYAFDYWGKGTMVTVTSGKVI</sequence>
<reference evidence="1" key="1">
    <citation type="submission" date="2023-09" db="UniProtKB">
        <authorList>
            <consortium name="Ensembl"/>
        </authorList>
    </citation>
    <scope>IDENTIFICATION</scope>
</reference>
<dbReference type="AlphaFoldDB" id="A0A3B4G2C6"/>
<organism evidence="1">
    <name type="scientific">Pundamilia nyererei</name>
    <dbReference type="NCBI Taxonomy" id="303518"/>
    <lineage>
        <taxon>Eukaryota</taxon>
        <taxon>Metazoa</taxon>
        <taxon>Chordata</taxon>
        <taxon>Craniata</taxon>
        <taxon>Vertebrata</taxon>
        <taxon>Euteleostomi</taxon>
        <taxon>Actinopterygii</taxon>
        <taxon>Neopterygii</taxon>
        <taxon>Teleostei</taxon>
        <taxon>Neoteleostei</taxon>
        <taxon>Acanthomorphata</taxon>
        <taxon>Ovalentaria</taxon>
        <taxon>Cichlomorphae</taxon>
        <taxon>Cichliformes</taxon>
        <taxon>Cichlidae</taxon>
        <taxon>African cichlids</taxon>
        <taxon>Pseudocrenilabrinae</taxon>
        <taxon>Haplochromini</taxon>
        <taxon>Pundamilia</taxon>
    </lineage>
</organism>
<proteinExistence type="predicted"/>